<accession>A0A4R4VYK4</accession>
<organism evidence="2 3">
    <name type="scientific">Nonomuraea deserti</name>
    <dbReference type="NCBI Taxonomy" id="1848322"/>
    <lineage>
        <taxon>Bacteria</taxon>
        <taxon>Bacillati</taxon>
        <taxon>Actinomycetota</taxon>
        <taxon>Actinomycetes</taxon>
        <taxon>Streptosporangiales</taxon>
        <taxon>Streptosporangiaceae</taxon>
        <taxon>Nonomuraea</taxon>
    </lineage>
</organism>
<feature type="transmembrane region" description="Helical" evidence="1">
    <location>
        <begin position="108"/>
        <end position="131"/>
    </location>
</feature>
<feature type="transmembrane region" description="Helical" evidence="1">
    <location>
        <begin position="31"/>
        <end position="57"/>
    </location>
</feature>
<keyword evidence="1" id="KW-0812">Transmembrane</keyword>
<sequence>MTGLLVALCCVGFAVVNVIFELTGRFDGGPYAAYASGLLVMNWLVVVLKVVGAGAALSSIAGRPRTLPPAVLGVVLWSAFALLSIYALGAVGQAIGMALGLMGSADQITLAGVAYVLFFTLMAIGFGALAISYSRRLQIRKGVIALGVLGGPVALGLILMAMPMLLTALGVMPAA</sequence>
<dbReference type="RefSeq" id="WP_132592802.1">
    <property type="nucleotide sequence ID" value="NZ_SMKO01000009.1"/>
</dbReference>
<protein>
    <submittedName>
        <fullName evidence="2">Uncharacterized protein</fullName>
    </submittedName>
</protein>
<dbReference type="Proteomes" id="UP000295258">
    <property type="component" value="Unassembled WGS sequence"/>
</dbReference>
<keyword evidence="1" id="KW-0472">Membrane</keyword>
<comment type="caution">
    <text evidence="2">The sequence shown here is derived from an EMBL/GenBank/DDBJ whole genome shotgun (WGS) entry which is preliminary data.</text>
</comment>
<keyword evidence="1" id="KW-1133">Transmembrane helix</keyword>
<dbReference type="EMBL" id="SMKO01000009">
    <property type="protein sequence ID" value="TDD11202.1"/>
    <property type="molecule type" value="Genomic_DNA"/>
</dbReference>
<evidence type="ECO:0000313" key="2">
    <source>
        <dbReference type="EMBL" id="TDD11202.1"/>
    </source>
</evidence>
<feature type="transmembrane region" description="Helical" evidence="1">
    <location>
        <begin position="69"/>
        <end position="88"/>
    </location>
</feature>
<feature type="transmembrane region" description="Helical" evidence="1">
    <location>
        <begin position="143"/>
        <end position="166"/>
    </location>
</feature>
<dbReference type="AlphaFoldDB" id="A0A4R4VYK4"/>
<name>A0A4R4VYK4_9ACTN</name>
<gene>
    <name evidence="2" type="ORF">E1292_05930</name>
</gene>
<reference evidence="2 3" key="1">
    <citation type="submission" date="2019-03" db="EMBL/GenBank/DDBJ databases">
        <title>Draft genome sequences of novel Actinobacteria.</title>
        <authorList>
            <person name="Sahin N."/>
            <person name="Ay H."/>
            <person name="Saygin H."/>
        </authorList>
    </citation>
    <scope>NUCLEOTIDE SEQUENCE [LARGE SCALE GENOMIC DNA]</scope>
    <source>
        <strain evidence="2 3">KC310</strain>
    </source>
</reference>
<evidence type="ECO:0000313" key="3">
    <source>
        <dbReference type="Proteomes" id="UP000295258"/>
    </source>
</evidence>
<keyword evidence="3" id="KW-1185">Reference proteome</keyword>
<proteinExistence type="predicted"/>
<evidence type="ECO:0000256" key="1">
    <source>
        <dbReference type="SAM" id="Phobius"/>
    </source>
</evidence>